<dbReference type="InterPro" id="IPR051477">
    <property type="entry name" value="Expansin_CellWall"/>
</dbReference>
<dbReference type="Gene3D" id="2.40.40.10">
    <property type="entry name" value="RlpA-like domain"/>
    <property type="match status" value="1"/>
</dbReference>
<keyword evidence="1" id="KW-0732">Signal</keyword>
<dbReference type="Proteomes" id="UP001295740">
    <property type="component" value="Unassembled WGS sequence"/>
</dbReference>
<accession>A0AAI8VU10</accession>
<keyword evidence="4" id="KW-1185">Reference proteome</keyword>
<comment type="caution">
    <text evidence="3">The sequence shown here is derived from an EMBL/GenBank/DDBJ whole genome shotgun (WGS) entry which is preliminary data.</text>
</comment>
<sequence length="340" mass="36044">MATTQRQARARALGRATAFAARGEDIELRATVTVPAPTTTPAGRLSRRTPLPPDASPARHPRSAASNRTPLASNSPTASPPLVSIMAEASWPKDVKPKSLKQQYTLASSPFTFNNQTQPHTPPTQSLSPAIMVSFTNVVTGVLIGAAGLVNAYSGDMTFHPVPFKNEAGQTVMQDVTRRRWPTSVGLSYLDLRLGACGGTNGAGDFIVALSQSQYNGNCGKSIKITYQGKTAVAKVVGLCPGCGSGSIDASPAVFNSLANPDLGRIHVDWGVVDNAKVTKEADKLKTRGPSPPDGTPNIPVDFRCNRTRVGQLVHRLPPNTINPIATEQYFLIGCRRPGL</sequence>
<dbReference type="CDD" id="cd22191">
    <property type="entry name" value="DPBB_RlpA_EXP_N-like"/>
    <property type="match status" value="1"/>
</dbReference>
<evidence type="ECO:0000256" key="2">
    <source>
        <dbReference type="SAM" id="MobiDB-lite"/>
    </source>
</evidence>
<proteinExistence type="predicted"/>
<feature type="region of interest" description="Disordered" evidence="2">
    <location>
        <begin position="31"/>
        <end position="80"/>
    </location>
</feature>
<evidence type="ECO:0000313" key="3">
    <source>
        <dbReference type="EMBL" id="CAJ2510437.1"/>
    </source>
</evidence>
<reference evidence="3" key="1">
    <citation type="submission" date="2023-10" db="EMBL/GenBank/DDBJ databases">
        <authorList>
            <person name="Hackl T."/>
        </authorList>
    </citation>
    <scope>NUCLEOTIDE SEQUENCE</scope>
</reference>
<dbReference type="EMBL" id="CAUWAG010000014">
    <property type="protein sequence ID" value="CAJ2510437.1"/>
    <property type="molecule type" value="Genomic_DNA"/>
</dbReference>
<gene>
    <name evidence="3" type="ORF">KHLLAP_LOCUS10905</name>
</gene>
<organism evidence="3 4">
    <name type="scientific">Anthostomella pinea</name>
    <dbReference type="NCBI Taxonomy" id="933095"/>
    <lineage>
        <taxon>Eukaryota</taxon>
        <taxon>Fungi</taxon>
        <taxon>Dikarya</taxon>
        <taxon>Ascomycota</taxon>
        <taxon>Pezizomycotina</taxon>
        <taxon>Sordariomycetes</taxon>
        <taxon>Xylariomycetidae</taxon>
        <taxon>Xylariales</taxon>
        <taxon>Xylariaceae</taxon>
        <taxon>Anthostomella</taxon>
    </lineage>
</organism>
<feature type="compositionally biased region" description="Low complexity" evidence="2">
    <location>
        <begin position="31"/>
        <end position="42"/>
    </location>
</feature>
<evidence type="ECO:0000313" key="4">
    <source>
        <dbReference type="Proteomes" id="UP001295740"/>
    </source>
</evidence>
<dbReference type="SUPFAM" id="SSF50685">
    <property type="entry name" value="Barwin-like endoglucanases"/>
    <property type="match status" value="1"/>
</dbReference>
<name>A0AAI8VU10_9PEZI</name>
<protein>
    <submittedName>
        <fullName evidence="3">Uu.00g051400.m01.CDS01</fullName>
    </submittedName>
</protein>
<dbReference type="InterPro" id="IPR036908">
    <property type="entry name" value="RlpA-like_sf"/>
</dbReference>
<evidence type="ECO:0000256" key="1">
    <source>
        <dbReference type="ARBA" id="ARBA00022729"/>
    </source>
</evidence>
<dbReference type="AlphaFoldDB" id="A0AAI8VU10"/>
<dbReference type="PANTHER" id="PTHR31836:SF28">
    <property type="entry name" value="SRCR DOMAIN-CONTAINING PROTEIN-RELATED"/>
    <property type="match status" value="1"/>
</dbReference>
<dbReference type="PANTHER" id="PTHR31836">
    <property type="match status" value="1"/>
</dbReference>